<evidence type="ECO:0000256" key="6">
    <source>
        <dbReference type="ARBA" id="ARBA00034078"/>
    </source>
</evidence>
<dbReference type="InterPro" id="IPR041921">
    <property type="entry name" value="NuoE_N"/>
</dbReference>
<reference evidence="7" key="1">
    <citation type="submission" date="2019-08" db="EMBL/GenBank/DDBJ databases">
        <authorList>
            <person name="Kucharzyk K."/>
            <person name="Murdoch R.W."/>
            <person name="Higgins S."/>
            <person name="Loffler F."/>
        </authorList>
    </citation>
    <scope>NUCLEOTIDE SEQUENCE</scope>
</reference>
<dbReference type="Pfam" id="PF01257">
    <property type="entry name" value="2Fe-2S_thioredx"/>
    <property type="match status" value="1"/>
</dbReference>
<dbReference type="PANTHER" id="PTHR43342:SF1">
    <property type="entry name" value="BIFURCATING [FEFE] HYDROGENASE GAMMA SUBUNIT"/>
    <property type="match status" value="1"/>
</dbReference>
<dbReference type="InterPro" id="IPR042128">
    <property type="entry name" value="NuoE_dom"/>
</dbReference>
<dbReference type="InterPro" id="IPR002023">
    <property type="entry name" value="NuoE-like"/>
</dbReference>
<dbReference type="PANTHER" id="PTHR43342">
    <property type="entry name" value="NADH-QUINONE OXIDOREDUCTASE, E SUBUNIT"/>
    <property type="match status" value="1"/>
</dbReference>
<keyword evidence="3" id="KW-0479">Metal-binding</keyword>
<evidence type="ECO:0000256" key="2">
    <source>
        <dbReference type="ARBA" id="ARBA00022714"/>
    </source>
</evidence>
<dbReference type="SUPFAM" id="SSF52833">
    <property type="entry name" value="Thioredoxin-like"/>
    <property type="match status" value="1"/>
</dbReference>
<accession>A0A645D0N7</accession>
<dbReference type="CDD" id="cd03064">
    <property type="entry name" value="TRX_Fd_NuoE"/>
    <property type="match status" value="1"/>
</dbReference>
<evidence type="ECO:0000256" key="4">
    <source>
        <dbReference type="ARBA" id="ARBA00023004"/>
    </source>
</evidence>
<dbReference type="InterPro" id="IPR036249">
    <property type="entry name" value="Thioredoxin-like_sf"/>
</dbReference>
<evidence type="ECO:0000313" key="7">
    <source>
        <dbReference type="EMBL" id="MPM82678.1"/>
    </source>
</evidence>
<keyword evidence="4" id="KW-0408">Iron</keyword>
<gene>
    <name evidence="7" type="primary">hndA_42</name>
    <name evidence="7" type="ORF">SDC9_129740</name>
</gene>
<comment type="cofactor">
    <cofactor evidence="6">
        <name>[2Fe-2S] cluster</name>
        <dbReference type="ChEBI" id="CHEBI:190135"/>
    </cofactor>
</comment>
<comment type="caution">
    <text evidence="7">The sequence shown here is derived from an EMBL/GenBank/DDBJ whole genome shotgun (WGS) entry which is preliminary data.</text>
</comment>
<dbReference type="PROSITE" id="PS01099">
    <property type="entry name" value="COMPLEX1_24K"/>
    <property type="match status" value="1"/>
</dbReference>
<dbReference type="InterPro" id="IPR028431">
    <property type="entry name" value="NADP_DH_HndA-like"/>
</dbReference>
<evidence type="ECO:0000256" key="3">
    <source>
        <dbReference type="ARBA" id="ARBA00022723"/>
    </source>
</evidence>
<dbReference type="Gene3D" id="3.40.30.10">
    <property type="entry name" value="Glutaredoxin"/>
    <property type="match status" value="1"/>
</dbReference>
<dbReference type="GO" id="GO:0051537">
    <property type="term" value="F:2 iron, 2 sulfur cluster binding"/>
    <property type="evidence" value="ECO:0007669"/>
    <property type="project" value="UniProtKB-KW"/>
</dbReference>
<proteinExistence type="inferred from homology"/>
<keyword evidence="5" id="KW-0411">Iron-sulfur</keyword>
<dbReference type="Gene3D" id="1.10.10.1590">
    <property type="entry name" value="NADH-quinone oxidoreductase subunit E"/>
    <property type="match status" value="1"/>
</dbReference>
<name>A0A645D0N7_9ZZZZ</name>
<dbReference type="AlphaFoldDB" id="A0A645D0N7"/>
<comment type="similarity">
    <text evidence="1">Belongs to the complex I 24 kDa subunit family.</text>
</comment>
<sequence length="165" mass="18243">MVKSSQSISDIERVNELCLKCSCNPSNLIAIMQEIQSEYKYLSEEVLTLIAAKLNISLAKVYSVATFYENFSLEAKGKHIIKICTGTACHVRKSQPIHDSIFAYLGLDEKHKTTKDCLFTLETVACLGACGLAPVMMIDGEVHAKMTPETALELLKDIQKKEAAK</sequence>
<evidence type="ECO:0000256" key="1">
    <source>
        <dbReference type="ARBA" id="ARBA00010643"/>
    </source>
</evidence>
<keyword evidence="2" id="KW-0001">2Fe-2S</keyword>
<evidence type="ECO:0000256" key="5">
    <source>
        <dbReference type="ARBA" id="ARBA00023014"/>
    </source>
</evidence>
<dbReference type="PIRSF" id="PIRSF000216">
    <property type="entry name" value="NADH_DH_24kDa"/>
    <property type="match status" value="1"/>
</dbReference>
<protein>
    <submittedName>
        <fullName evidence="7">NADP-reducing hydrogenase subunit HndA</fullName>
        <ecNumber evidence="7">1.12.1.3</ecNumber>
    </submittedName>
</protein>
<dbReference type="GO" id="GO:0050583">
    <property type="term" value="F:hydrogen dehydrogenase (NADP+) activity"/>
    <property type="evidence" value="ECO:0007669"/>
    <property type="project" value="UniProtKB-EC"/>
</dbReference>
<dbReference type="GO" id="GO:0046872">
    <property type="term" value="F:metal ion binding"/>
    <property type="evidence" value="ECO:0007669"/>
    <property type="project" value="UniProtKB-KW"/>
</dbReference>
<dbReference type="EC" id="1.12.1.3" evidence="7"/>
<keyword evidence="7" id="KW-0560">Oxidoreductase</keyword>
<organism evidence="7">
    <name type="scientific">bioreactor metagenome</name>
    <dbReference type="NCBI Taxonomy" id="1076179"/>
    <lineage>
        <taxon>unclassified sequences</taxon>
        <taxon>metagenomes</taxon>
        <taxon>ecological metagenomes</taxon>
    </lineage>
</organism>
<dbReference type="EMBL" id="VSSQ01031691">
    <property type="protein sequence ID" value="MPM82678.1"/>
    <property type="molecule type" value="Genomic_DNA"/>
</dbReference>